<gene>
    <name evidence="1" type="ORF">RR42_m0752</name>
</gene>
<reference evidence="1 2" key="1">
    <citation type="journal article" date="2015" name="Genome Announc.">
        <title>Complete Genome Sequence of Cupriavidus basilensis 4G11, Isolated from the Oak Ridge Field Research Center Site.</title>
        <authorList>
            <person name="Ray J."/>
            <person name="Waters R.J."/>
            <person name="Skerker J.M."/>
            <person name="Kuehl J.V."/>
            <person name="Price M.N."/>
            <person name="Huang J."/>
            <person name="Chakraborty R."/>
            <person name="Arkin A.P."/>
            <person name="Deutschbauer A."/>
        </authorList>
    </citation>
    <scope>NUCLEOTIDE SEQUENCE [LARGE SCALE GENOMIC DNA]</scope>
    <source>
        <strain evidence="1">4G11</strain>
    </source>
</reference>
<dbReference type="OrthoDB" id="8966167at2"/>
<dbReference type="Proteomes" id="UP000031843">
    <property type="component" value="Chromosome main"/>
</dbReference>
<proteinExistence type="predicted"/>
<accession>A0A0C4Y7R2</accession>
<evidence type="ECO:0000313" key="1">
    <source>
        <dbReference type="EMBL" id="AJG18164.1"/>
    </source>
</evidence>
<dbReference type="EMBL" id="CP010536">
    <property type="protein sequence ID" value="AJG18164.1"/>
    <property type="molecule type" value="Genomic_DNA"/>
</dbReference>
<dbReference type="AlphaFoldDB" id="A0A0C4Y7R2"/>
<organism evidence="1 2">
    <name type="scientific">Cupriavidus basilensis</name>
    <dbReference type="NCBI Taxonomy" id="68895"/>
    <lineage>
        <taxon>Bacteria</taxon>
        <taxon>Pseudomonadati</taxon>
        <taxon>Pseudomonadota</taxon>
        <taxon>Betaproteobacteria</taxon>
        <taxon>Burkholderiales</taxon>
        <taxon>Burkholderiaceae</taxon>
        <taxon>Cupriavidus</taxon>
    </lineage>
</organism>
<evidence type="ECO:0000313" key="2">
    <source>
        <dbReference type="Proteomes" id="UP000031843"/>
    </source>
</evidence>
<protein>
    <submittedName>
        <fullName evidence="1">Uncharacterized protein</fullName>
    </submittedName>
</protein>
<dbReference type="RefSeq" id="WP_043344146.1">
    <property type="nucleotide sequence ID" value="NZ_CP010536.1"/>
</dbReference>
<name>A0A0C4Y7R2_9BURK</name>
<dbReference type="KEGG" id="cbw:RR42_m0752"/>
<keyword evidence="2" id="KW-1185">Reference proteome</keyword>
<sequence length="124" mass="13279">MNKVATPSNFLCTLPGQGKGIAYHVAVSFLDSSHPTGVRFTSFVGDGRRSFGVQADEAALTGEMVDSFEALCRLAIGQAIRDHLYDKAGEGDYVLDLGAQPFEGELRPVGSRVGVSMPRMRFPG</sequence>